<dbReference type="Proteomes" id="UP000578819">
    <property type="component" value="Unassembled WGS sequence"/>
</dbReference>
<protein>
    <recommendedName>
        <fullName evidence="4">Secreted protein</fullName>
    </recommendedName>
</protein>
<dbReference type="AlphaFoldDB" id="A0A7W7SKH0"/>
<keyword evidence="3" id="KW-1185">Reference proteome</keyword>
<feature type="chain" id="PRO_5030728506" description="Secreted protein" evidence="1">
    <location>
        <begin position="34"/>
        <end position="114"/>
    </location>
</feature>
<organism evidence="2 3">
    <name type="scientific">Micromonospora polyrhachis</name>
    <dbReference type="NCBI Taxonomy" id="1282883"/>
    <lineage>
        <taxon>Bacteria</taxon>
        <taxon>Bacillati</taxon>
        <taxon>Actinomycetota</taxon>
        <taxon>Actinomycetes</taxon>
        <taxon>Micromonosporales</taxon>
        <taxon>Micromonosporaceae</taxon>
        <taxon>Micromonospora</taxon>
    </lineage>
</organism>
<keyword evidence="1" id="KW-0732">Signal</keyword>
<dbReference type="EMBL" id="JACHJW010000001">
    <property type="protein sequence ID" value="MBB4956459.1"/>
    <property type="molecule type" value="Genomic_DNA"/>
</dbReference>
<comment type="caution">
    <text evidence="2">The sequence shown here is derived from an EMBL/GenBank/DDBJ whole genome shotgun (WGS) entry which is preliminary data.</text>
</comment>
<proteinExistence type="predicted"/>
<dbReference type="RefSeq" id="WP_184531934.1">
    <property type="nucleotide sequence ID" value="NZ_JACHJW010000001.1"/>
</dbReference>
<name>A0A7W7SKH0_9ACTN</name>
<feature type="signal peptide" evidence="1">
    <location>
        <begin position="1"/>
        <end position="33"/>
    </location>
</feature>
<gene>
    <name evidence="2" type="ORF">FHR38_000192</name>
</gene>
<evidence type="ECO:0000313" key="3">
    <source>
        <dbReference type="Proteomes" id="UP000578819"/>
    </source>
</evidence>
<evidence type="ECO:0000256" key="1">
    <source>
        <dbReference type="SAM" id="SignalP"/>
    </source>
</evidence>
<accession>A0A7W7SKH0</accession>
<evidence type="ECO:0008006" key="4">
    <source>
        <dbReference type="Google" id="ProtNLM"/>
    </source>
</evidence>
<evidence type="ECO:0000313" key="2">
    <source>
        <dbReference type="EMBL" id="MBB4956459.1"/>
    </source>
</evidence>
<reference evidence="2 3" key="1">
    <citation type="submission" date="2020-08" db="EMBL/GenBank/DDBJ databases">
        <title>Sequencing the genomes of 1000 actinobacteria strains.</title>
        <authorList>
            <person name="Klenk H.-P."/>
        </authorList>
    </citation>
    <scope>NUCLEOTIDE SEQUENCE [LARGE SCALE GENOMIC DNA]</scope>
    <source>
        <strain evidence="2 3">DSM 45886</strain>
    </source>
</reference>
<sequence length="114" mass="12174">MRTSLRTRLLVRAATVALVCTGATLGLSTAANAAPAEVTNAPSTSVEMAALVDPYSLWPGPGWFYNGSVLAANLEYAKSVCLTSGWDYVAAGLARNLTCALRYDYSGYDLWLLY</sequence>